<proteinExistence type="predicted"/>
<evidence type="ECO:0000256" key="1">
    <source>
        <dbReference type="ARBA" id="ARBA00004123"/>
    </source>
</evidence>
<keyword evidence="4 19" id="KW-0808">Transferase</keyword>
<evidence type="ECO:0000259" key="17">
    <source>
        <dbReference type="PROSITE" id="PS50280"/>
    </source>
</evidence>
<evidence type="ECO:0000256" key="10">
    <source>
        <dbReference type="ARBA" id="ARBA00023242"/>
    </source>
</evidence>
<dbReference type="CDD" id="cd00590">
    <property type="entry name" value="RRM_SF"/>
    <property type="match status" value="1"/>
</dbReference>
<dbReference type="Gene3D" id="2.170.270.10">
    <property type="entry name" value="SET domain"/>
    <property type="match status" value="1"/>
</dbReference>
<dbReference type="PANTHER" id="PTHR45814:SF2">
    <property type="entry name" value="HISTONE-LYSINE N-METHYLTRANSFERASE SETD1"/>
    <property type="match status" value="1"/>
</dbReference>
<comment type="catalytic activity">
    <reaction evidence="13">
        <text>N(6),N(6)-dimethyl-L-lysyl(4)-[histone H3] + S-adenosyl-L-methionine = N(6),N(6),N(6)-trimethyl-L-lysyl(4)-[histone H3] + S-adenosyl-L-homocysteine + H(+)</text>
        <dbReference type="Rhea" id="RHEA:60272"/>
        <dbReference type="Rhea" id="RHEA-COMP:15537"/>
        <dbReference type="Rhea" id="RHEA-COMP:15540"/>
        <dbReference type="ChEBI" id="CHEBI:15378"/>
        <dbReference type="ChEBI" id="CHEBI:57856"/>
        <dbReference type="ChEBI" id="CHEBI:59789"/>
        <dbReference type="ChEBI" id="CHEBI:61961"/>
        <dbReference type="ChEBI" id="CHEBI:61976"/>
    </reaction>
</comment>
<dbReference type="GO" id="GO:0048188">
    <property type="term" value="C:Set1C/COMPASS complex"/>
    <property type="evidence" value="ECO:0007669"/>
    <property type="project" value="InterPro"/>
</dbReference>
<evidence type="ECO:0000259" key="16">
    <source>
        <dbReference type="PROSITE" id="PS50102"/>
    </source>
</evidence>
<keyword evidence="9" id="KW-0804">Transcription</keyword>
<dbReference type="EMBL" id="QEAP01000112">
    <property type="protein sequence ID" value="TPX74714.1"/>
    <property type="molecule type" value="Genomic_DNA"/>
</dbReference>
<evidence type="ECO:0000313" key="19">
    <source>
        <dbReference type="EMBL" id="TPX74714.1"/>
    </source>
</evidence>
<dbReference type="InterPro" id="IPR000504">
    <property type="entry name" value="RRM_dom"/>
</dbReference>
<keyword evidence="6" id="KW-0156">Chromatin regulator</keyword>
<comment type="catalytic activity">
    <reaction evidence="12">
        <text>N(6)-methyl-L-lysyl(4)-[histone H3] + S-adenosyl-L-methionine = N(6),N(6)-dimethyl-L-lysyl(4)-[histone H3] + S-adenosyl-L-homocysteine + H(+)</text>
        <dbReference type="Rhea" id="RHEA:60268"/>
        <dbReference type="Rhea" id="RHEA-COMP:15540"/>
        <dbReference type="Rhea" id="RHEA-COMP:15543"/>
        <dbReference type="ChEBI" id="CHEBI:15378"/>
        <dbReference type="ChEBI" id="CHEBI:57856"/>
        <dbReference type="ChEBI" id="CHEBI:59789"/>
        <dbReference type="ChEBI" id="CHEBI:61929"/>
        <dbReference type="ChEBI" id="CHEBI:61976"/>
    </reaction>
</comment>
<evidence type="ECO:0000256" key="4">
    <source>
        <dbReference type="ARBA" id="ARBA00022679"/>
    </source>
</evidence>
<keyword evidence="3 19" id="KW-0489">Methyltransferase</keyword>
<keyword evidence="10" id="KW-0539">Nucleus</keyword>
<feature type="region of interest" description="Disordered" evidence="15">
    <location>
        <begin position="741"/>
        <end position="779"/>
    </location>
</feature>
<evidence type="ECO:0000256" key="11">
    <source>
        <dbReference type="ARBA" id="ARBA00047571"/>
    </source>
</evidence>
<feature type="region of interest" description="Disordered" evidence="15">
    <location>
        <begin position="1"/>
        <end position="23"/>
    </location>
</feature>
<feature type="compositionally biased region" description="Gly residues" evidence="15">
    <location>
        <begin position="1116"/>
        <end position="1126"/>
    </location>
</feature>
<dbReference type="PROSITE" id="PS50102">
    <property type="entry name" value="RRM"/>
    <property type="match status" value="1"/>
</dbReference>
<dbReference type="CDD" id="cd19169">
    <property type="entry name" value="SET_SETD1"/>
    <property type="match status" value="1"/>
</dbReference>
<dbReference type="STRING" id="246404.A0A507FEQ3"/>
<evidence type="ECO:0000256" key="8">
    <source>
        <dbReference type="ARBA" id="ARBA00023015"/>
    </source>
</evidence>
<feature type="domain" description="Post-SET" evidence="18">
    <location>
        <begin position="1281"/>
        <end position="1297"/>
    </location>
</feature>
<dbReference type="SMART" id="SM00317">
    <property type="entry name" value="SET"/>
    <property type="match status" value="1"/>
</dbReference>
<feature type="region of interest" description="Disordered" evidence="15">
    <location>
        <begin position="196"/>
        <end position="241"/>
    </location>
</feature>
<dbReference type="Proteomes" id="UP000320333">
    <property type="component" value="Unassembled WGS sequence"/>
</dbReference>
<evidence type="ECO:0000256" key="3">
    <source>
        <dbReference type="ARBA" id="ARBA00022603"/>
    </source>
</evidence>
<feature type="compositionally biased region" description="Polar residues" evidence="15">
    <location>
        <begin position="264"/>
        <end position="280"/>
    </location>
</feature>
<feature type="region of interest" description="Disordered" evidence="15">
    <location>
        <begin position="1093"/>
        <end position="1129"/>
    </location>
</feature>
<feature type="compositionally biased region" description="Acidic residues" evidence="15">
    <location>
        <begin position="745"/>
        <end position="756"/>
    </location>
</feature>
<dbReference type="SMART" id="SM00508">
    <property type="entry name" value="PostSET"/>
    <property type="match status" value="1"/>
</dbReference>
<feature type="region of interest" description="Disordered" evidence="15">
    <location>
        <begin position="264"/>
        <end position="283"/>
    </location>
</feature>
<name>A0A507FEQ3_9FUNG</name>
<sequence>MQREKSKARNGKEKEKERDRGKAAVSSVIRIPLVCDTLNIHPDPRASAGGLHIHGVKGKMKLLNPKCIHPWLVDSDSPLPLPSAAVLVSGLPVNTRTSDVSTLFAKYGTVASVTSLPEAVPHSNSTSSILRSCVVVFEQKQDPFAAVNAAVLALRAENNALIGGCVVSVRMFDADAYASRKLDVSNGIELTHSLENAQTDEQSGSISNATNTPQLNPHSIPGRYRPPAWVEEEDDSSSVVAPNPPAASINATLPPRQSHQFNPSETTIVSNTSPSINSPALTPGRPYQPMHQLPPAPSPFRPELYHFPIQSSTLVYLNVSSSNAASPNLNMRASTPAGAVAAVAALKEPATSIEDGWTVANAVTVVAGATEAAIAALIERASASVKQSATAQALVRAEAAVAVEAEIELKTAAGPFTAVEVEAAVEIQPLVRIQKVPEARRAILVLKLETGLEVGVPFSHSGTSQAPRDLKRDRRDSFDRGNSRYNRDSYHAQQRSPSPVSSSRYGNSNSYVPQVQGPSRPLDRRPSLSGSVSSTTSYTHTSTSNTVLANRHRQERERIAKSLVVKVTDLVVSGLTNVLKADITRRLVDPLIADFVKREMKKRDEDKIASAAGAVGNSATISLKAVGMPDSIAGGSDQIALPLVTPGSSSSRAGSGPTIQNATAGGALPSFKKKIVEPAPANNPHTSKRRHEYDGSSSDSSSDAEDDNRSNQDETSKAILARQKALSDILKNKQRGRARIAEIWSSDEEEEEEEDPERISTAENSQDISDETMGDGYTDIDLALDPAANLDDGGGIVLDNSEEPATGQTATVLVQEEQSLYKSLEQAQRELASKKRPRPGPKRVDSTTATAISAGPNATGRISVAPPQLTSKREKAELAAQRKAKKRLHSQQLSSITGYVRPERPAIQFPPSPAESALDLLEPFVWPDDPITTYNVLNIDPLRDVIRDDDGAYDSDASLDFSNLDLITGVAGEERREEDLKFLHVVAVEERMRRKRSRLMKRVAKGENIDVEAELEKHLKTPIVDDLFITFGRHRTGSARTEGFYRIPASEKYKYLNKNQNRSSIDDPSLLDSMGVISPSTLVMPNLLGSAGGAGGSSGGGGGARSRGVSRMSGALGVGSGDGGATVRGSTGNSVLAQIYGEDARDVIKYNDMRSRKNRLRFARSKIHDWGLFALEPIDAGEIVIEYIGEMIRQKVADHREKIYEKSGIGSSYLFRIDDDNIIDATKAGNLARFINHCCDPNCNAKIITVDTQKKIVIYANKPVAEGEEITYDYKFPIEEDKIPCLCGATACRGFLN</sequence>
<feature type="region of interest" description="Disordered" evidence="15">
    <location>
        <begin position="828"/>
        <end position="871"/>
    </location>
</feature>
<feature type="domain" description="SET" evidence="17">
    <location>
        <begin position="1158"/>
        <end position="1275"/>
    </location>
</feature>
<gene>
    <name evidence="19" type="ORF">CcCBS67573_g04023</name>
</gene>
<dbReference type="InterPro" id="IPR035979">
    <property type="entry name" value="RBD_domain_sf"/>
</dbReference>
<feature type="region of interest" description="Disordered" evidence="15">
    <location>
        <begin position="643"/>
        <end position="716"/>
    </location>
</feature>
<keyword evidence="7 14" id="KW-0694">RNA-binding</keyword>
<feature type="compositionally biased region" description="Basic and acidic residues" evidence="15">
    <location>
        <begin position="468"/>
        <end position="490"/>
    </location>
</feature>
<dbReference type="Gene3D" id="3.30.70.330">
    <property type="match status" value="1"/>
</dbReference>
<dbReference type="SUPFAM" id="SSF54928">
    <property type="entry name" value="RNA-binding domain, RBD"/>
    <property type="match status" value="1"/>
</dbReference>
<dbReference type="InterPro" id="IPR044570">
    <property type="entry name" value="Set1-like"/>
</dbReference>
<organism evidence="19 20">
    <name type="scientific">Chytriomyces confervae</name>
    <dbReference type="NCBI Taxonomy" id="246404"/>
    <lineage>
        <taxon>Eukaryota</taxon>
        <taxon>Fungi</taxon>
        <taxon>Fungi incertae sedis</taxon>
        <taxon>Chytridiomycota</taxon>
        <taxon>Chytridiomycota incertae sedis</taxon>
        <taxon>Chytridiomycetes</taxon>
        <taxon>Chytridiales</taxon>
        <taxon>Chytriomycetaceae</taxon>
        <taxon>Chytriomyces</taxon>
    </lineage>
</organism>
<feature type="compositionally biased region" description="Low complexity" evidence="15">
    <location>
        <begin position="1106"/>
        <end position="1115"/>
    </location>
</feature>
<dbReference type="GO" id="GO:0140999">
    <property type="term" value="F:histone H3K4 trimethyltransferase activity"/>
    <property type="evidence" value="ECO:0007669"/>
    <property type="project" value="UniProtKB-EC"/>
</dbReference>
<dbReference type="InterPro" id="IPR012677">
    <property type="entry name" value="Nucleotide-bd_a/b_plait_sf"/>
</dbReference>
<dbReference type="InterPro" id="IPR003616">
    <property type="entry name" value="Post-SET_dom"/>
</dbReference>
<evidence type="ECO:0000313" key="20">
    <source>
        <dbReference type="Proteomes" id="UP000320333"/>
    </source>
</evidence>
<dbReference type="PROSITE" id="PS50280">
    <property type="entry name" value="SET"/>
    <property type="match status" value="1"/>
</dbReference>
<evidence type="ECO:0000256" key="9">
    <source>
        <dbReference type="ARBA" id="ARBA00023163"/>
    </source>
</evidence>
<evidence type="ECO:0000256" key="7">
    <source>
        <dbReference type="ARBA" id="ARBA00022884"/>
    </source>
</evidence>
<reference evidence="19 20" key="1">
    <citation type="journal article" date="2019" name="Sci. Rep.">
        <title>Comparative genomics of chytrid fungi reveal insights into the obligate biotrophic and pathogenic lifestyle of Synchytrium endobioticum.</title>
        <authorList>
            <person name="van de Vossenberg B.T.L.H."/>
            <person name="Warris S."/>
            <person name="Nguyen H.D.T."/>
            <person name="van Gent-Pelzer M.P.E."/>
            <person name="Joly D.L."/>
            <person name="van de Geest H.C."/>
            <person name="Bonants P.J.M."/>
            <person name="Smith D.S."/>
            <person name="Levesque C.A."/>
            <person name="van der Lee T.A.J."/>
        </authorList>
    </citation>
    <scope>NUCLEOTIDE SEQUENCE [LARGE SCALE GENOMIC DNA]</scope>
    <source>
        <strain evidence="19 20">CBS 675.73</strain>
    </source>
</reference>
<dbReference type="EC" id="2.1.1.354" evidence="2"/>
<keyword evidence="5" id="KW-0949">S-adenosyl-L-methionine</keyword>
<feature type="region of interest" description="Disordered" evidence="15">
    <location>
        <begin position="456"/>
        <end position="552"/>
    </location>
</feature>
<comment type="subcellular location">
    <subcellularLocation>
        <location evidence="1">Nucleus</location>
    </subcellularLocation>
</comment>
<feature type="compositionally biased region" description="Low complexity" evidence="15">
    <location>
        <begin position="527"/>
        <end position="546"/>
    </location>
</feature>
<comment type="caution">
    <text evidence="19">The sequence shown here is derived from an EMBL/GenBank/DDBJ whole genome shotgun (WGS) entry which is preliminary data.</text>
</comment>
<dbReference type="OrthoDB" id="308383at2759"/>
<evidence type="ECO:0000256" key="2">
    <source>
        <dbReference type="ARBA" id="ARBA00012182"/>
    </source>
</evidence>
<dbReference type="InterPro" id="IPR001214">
    <property type="entry name" value="SET_dom"/>
</dbReference>
<dbReference type="Pfam" id="PF00856">
    <property type="entry name" value="SET"/>
    <property type="match status" value="1"/>
</dbReference>
<dbReference type="InterPro" id="IPR046341">
    <property type="entry name" value="SET_dom_sf"/>
</dbReference>
<comment type="catalytic activity">
    <reaction evidence="11">
        <text>L-lysyl(4)-[histone H3] + 3 S-adenosyl-L-methionine = N(6),N(6),N(6)-trimethyl-L-lysyl(4)-[histone H3] + 3 S-adenosyl-L-homocysteine + 3 H(+)</text>
        <dbReference type="Rhea" id="RHEA:60260"/>
        <dbReference type="Rhea" id="RHEA-COMP:15537"/>
        <dbReference type="Rhea" id="RHEA-COMP:15547"/>
        <dbReference type="ChEBI" id="CHEBI:15378"/>
        <dbReference type="ChEBI" id="CHEBI:29969"/>
        <dbReference type="ChEBI" id="CHEBI:57856"/>
        <dbReference type="ChEBI" id="CHEBI:59789"/>
        <dbReference type="ChEBI" id="CHEBI:61961"/>
        <dbReference type="EC" id="2.1.1.354"/>
    </reaction>
</comment>
<dbReference type="SUPFAM" id="SSF82199">
    <property type="entry name" value="SET domain"/>
    <property type="match status" value="1"/>
</dbReference>
<feature type="compositionally biased region" description="Polar residues" evidence="15">
    <location>
        <begin position="196"/>
        <end position="217"/>
    </location>
</feature>
<accession>A0A507FEQ3</accession>
<feature type="domain" description="RRM" evidence="16">
    <location>
        <begin position="84"/>
        <end position="174"/>
    </location>
</feature>
<feature type="compositionally biased region" description="Low complexity" evidence="15">
    <location>
        <begin position="495"/>
        <end position="512"/>
    </location>
</feature>
<dbReference type="PANTHER" id="PTHR45814">
    <property type="entry name" value="HISTONE-LYSINE N-METHYLTRANSFERASE SETD1"/>
    <property type="match status" value="1"/>
</dbReference>
<feature type="compositionally biased region" description="Basic and acidic residues" evidence="15">
    <location>
        <begin position="1"/>
        <end position="22"/>
    </location>
</feature>
<evidence type="ECO:0000259" key="18">
    <source>
        <dbReference type="PROSITE" id="PS50868"/>
    </source>
</evidence>
<dbReference type="InterPro" id="IPR037841">
    <property type="entry name" value="SET_SETD1A/B"/>
</dbReference>
<evidence type="ECO:0000256" key="13">
    <source>
        <dbReference type="ARBA" id="ARBA00049129"/>
    </source>
</evidence>
<feature type="compositionally biased region" description="Gly residues" evidence="15">
    <location>
        <begin position="1093"/>
        <end position="1105"/>
    </location>
</feature>
<feature type="compositionally biased region" description="Basic and acidic residues" evidence="15">
    <location>
        <begin position="707"/>
        <end position="716"/>
    </location>
</feature>
<dbReference type="GO" id="GO:0032259">
    <property type="term" value="P:methylation"/>
    <property type="evidence" value="ECO:0007669"/>
    <property type="project" value="UniProtKB-KW"/>
</dbReference>
<evidence type="ECO:0000256" key="5">
    <source>
        <dbReference type="ARBA" id="ARBA00022691"/>
    </source>
</evidence>
<evidence type="ECO:0000256" key="6">
    <source>
        <dbReference type="ARBA" id="ARBA00022853"/>
    </source>
</evidence>
<evidence type="ECO:0000256" key="12">
    <source>
        <dbReference type="ARBA" id="ARBA00047583"/>
    </source>
</evidence>
<evidence type="ECO:0000256" key="15">
    <source>
        <dbReference type="SAM" id="MobiDB-lite"/>
    </source>
</evidence>
<feature type="compositionally biased region" description="Low complexity" evidence="15">
    <location>
        <begin position="647"/>
        <end position="656"/>
    </location>
</feature>
<evidence type="ECO:0000256" key="14">
    <source>
        <dbReference type="PROSITE-ProRule" id="PRU00176"/>
    </source>
</evidence>
<dbReference type="GO" id="GO:0003723">
    <property type="term" value="F:RNA binding"/>
    <property type="evidence" value="ECO:0007669"/>
    <property type="project" value="UniProtKB-UniRule"/>
</dbReference>
<keyword evidence="20" id="KW-1185">Reference proteome</keyword>
<keyword evidence="8" id="KW-0805">Transcription regulation</keyword>
<dbReference type="PROSITE" id="PS50868">
    <property type="entry name" value="POST_SET"/>
    <property type="match status" value="1"/>
</dbReference>
<protein>
    <recommendedName>
        <fullName evidence="2">[histone H3]-lysine(4) N-trimethyltransferase</fullName>
        <ecNumber evidence="2">2.1.1.354</ecNumber>
    </recommendedName>
</protein>